<feature type="repeat" description="TPR" evidence="3">
    <location>
        <begin position="282"/>
        <end position="315"/>
    </location>
</feature>
<evidence type="ECO:0000256" key="1">
    <source>
        <dbReference type="ARBA" id="ARBA00004123"/>
    </source>
</evidence>
<dbReference type="GO" id="GO:0005634">
    <property type="term" value="C:nucleus"/>
    <property type="evidence" value="ECO:0007669"/>
    <property type="project" value="UniProtKB-SubCell"/>
</dbReference>
<feature type="compositionally biased region" description="Polar residues" evidence="4">
    <location>
        <begin position="604"/>
        <end position="615"/>
    </location>
</feature>
<dbReference type="PANTHER" id="PTHR14017:SF1">
    <property type="entry name" value="LD02225P"/>
    <property type="match status" value="1"/>
</dbReference>
<dbReference type="Pfam" id="PF13432">
    <property type="entry name" value="TPR_16"/>
    <property type="match status" value="1"/>
</dbReference>
<comment type="subcellular location">
    <subcellularLocation>
        <location evidence="1">Nucleus</location>
    </subcellularLocation>
</comment>
<feature type="compositionally biased region" description="Basic and acidic residues" evidence="4">
    <location>
        <begin position="684"/>
        <end position="712"/>
    </location>
</feature>
<dbReference type="Pfam" id="PF13176">
    <property type="entry name" value="TPR_7"/>
    <property type="match status" value="1"/>
</dbReference>
<dbReference type="InterPro" id="IPR019734">
    <property type="entry name" value="TPR_rpt"/>
</dbReference>
<evidence type="ECO:0000256" key="3">
    <source>
        <dbReference type="PROSITE-ProRule" id="PRU00339"/>
    </source>
</evidence>
<dbReference type="EMBL" id="CP119900">
    <property type="protein sequence ID" value="WFD21995.1"/>
    <property type="molecule type" value="Genomic_DNA"/>
</dbReference>
<name>A0AAF0ECF5_9BASI</name>
<reference evidence="5" key="1">
    <citation type="submission" date="2023-03" db="EMBL/GenBank/DDBJ databases">
        <title>Mating type loci evolution in Malassezia.</title>
        <authorList>
            <person name="Coelho M.A."/>
        </authorList>
    </citation>
    <scope>NUCLEOTIDE SEQUENCE</scope>
    <source>
        <strain evidence="5">CBS 12830</strain>
    </source>
</reference>
<dbReference type="FunFam" id="1.25.40.10:FF:000403">
    <property type="entry name" value="General transcriptional repressor, putative"/>
    <property type="match status" value="1"/>
</dbReference>
<dbReference type="InterPro" id="IPR011990">
    <property type="entry name" value="TPR-like_helical_dom_sf"/>
</dbReference>
<gene>
    <name evidence="5" type="primary">SSN6</name>
    <name evidence="5" type="ORF">MEQU1_000657</name>
</gene>
<dbReference type="Pfam" id="PF13181">
    <property type="entry name" value="TPR_8"/>
    <property type="match status" value="4"/>
</dbReference>
<dbReference type="PROSITE" id="PS50293">
    <property type="entry name" value="TPR_REGION"/>
    <property type="match status" value="1"/>
</dbReference>
<organism evidence="5 6">
    <name type="scientific">Malassezia equina</name>
    <dbReference type="NCBI Taxonomy" id="1381935"/>
    <lineage>
        <taxon>Eukaryota</taxon>
        <taxon>Fungi</taxon>
        <taxon>Dikarya</taxon>
        <taxon>Basidiomycota</taxon>
        <taxon>Ustilaginomycotina</taxon>
        <taxon>Malasseziomycetes</taxon>
        <taxon>Malasseziales</taxon>
        <taxon>Malasseziaceae</taxon>
        <taxon>Malassezia</taxon>
    </lineage>
</organism>
<keyword evidence="6" id="KW-1185">Reference proteome</keyword>
<evidence type="ECO:0000313" key="5">
    <source>
        <dbReference type="EMBL" id="WFD21995.1"/>
    </source>
</evidence>
<evidence type="ECO:0000256" key="2">
    <source>
        <dbReference type="ARBA" id="ARBA00023242"/>
    </source>
</evidence>
<dbReference type="GO" id="GO:0031490">
    <property type="term" value="F:chromatin DNA binding"/>
    <property type="evidence" value="ECO:0007669"/>
    <property type="project" value="TreeGrafter"/>
</dbReference>
<feature type="repeat" description="TPR" evidence="3">
    <location>
        <begin position="100"/>
        <end position="133"/>
    </location>
</feature>
<keyword evidence="2" id="KW-0539">Nucleus</keyword>
<feature type="repeat" description="TPR" evidence="3">
    <location>
        <begin position="136"/>
        <end position="169"/>
    </location>
</feature>
<accession>A0AAF0ECF5</accession>
<protein>
    <submittedName>
        <fullName evidence="5">Glucose repression mediator protein</fullName>
    </submittedName>
</protein>
<feature type="repeat" description="TPR" evidence="3">
    <location>
        <begin position="173"/>
        <end position="206"/>
    </location>
</feature>
<feature type="region of interest" description="Disordered" evidence="4">
    <location>
        <begin position="660"/>
        <end position="721"/>
    </location>
</feature>
<feature type="repeat" description="TPR" evidence="3">
    <location>
        <begin position="210"/>
        <end position="243"/>
    </location>
</feature>
<dbReference type="SUPFAM" id="SSF48452">
    <property type="entry name" value="TPR-like"/>
    <property type="match status" value="2"/>
</dbReference>
<dbReference type="GO" id="GO:0000122">
    <property type="term" value="P:negative regulation of transcription by RNA polymerase II"/>
    <property type="evidence" value="ECO:0007669"/>
    <property type="project" value="TreeGrafter"/>
</dbReference>
<feature type="region of interest" description="Disordered" evidence="4">
    <location>
        <begin position="604"/>
        <end position="641"/>
    </location>
</feature>
<evidence type="ECO:0000256" key="4">
    <source>
        <dbReference type="SAM" id="MobiDB-lite"/>
    </source>
</evidence>
<feature type="repeat" description="TPR" evidence="3">
    <location>
        <begin position="66"/>
        <end position="99"/>
    </location>
</feature>
<feature type="repeat" description="TPR" evidence="3">
    <location>
        <begin position="316"/>
        <end position="349"/>
    </location>
</feature>
<feature type="compositionally biased region" description="Polar residues" evidence="4">
    <location>
        <begin position="628"/>
        <end position="638"/>
    </location>
</feature>
<dbReference type="SMART" id="SM00028">
    <property type="entry name" value="TPR"/>
    <property type="match status" value="10"/>
</dbReference>
<dbReference type="PANTHER" id="PTHR14017">
    <property type="entry name" value="LYSINE-SPECIFIC DEMETHYLASE"/>
    <property type="match status" value="1"/>
</dbReference>
<dbReference type="PROSITE" id="PS50005">
    <property type="entry name" value="TPR"/>
    <property type="match status" value="7"/>
</dbReference>
<dbReference type="Gene3D" id="1.25.40.10">
    <property type="entry name" value="Tetratricopeptide repeat domain"/>
    <property type="match status" value="2"/>
</dbReference>
<evidence type="ECO:0000313" key="6">
    <source>
        <dbReference type="Proteomes" id="UP001214415"/>
    </source>
</evidence>
<sequence>MVVAHEGSAPPMLSPSSDRVMMTLNKLSMANEQTWIAIGSAAETMSDPTRALAAYDSALLHNPYSIPALSAMASVYRSMDHFDLAVEYIQRVLDIDRENGEVWGAMGHCYLMMEELEKAYTAYQQALCHLPNAKEPKLWYGIGILYDRCGNLEHAEETFSSVVRMNPDYEKANEIYFRLGIIYKQQGRYDSSLECFRYILNNPPTPLTEMDIWFQIGHVHEQRQEYDLAKEAYERVLRENTNHGKVLQQLGALYMQPASGLFDQDKAIQLLHQSIDSDKNDQQTWYLLGRAYMGIQEFNKAYDAYQQAVYRDGKNPVLWGSIGILYFQIGQYHDALGAFSRSIRLNPYIPEIWFNLGILYESCNNQISDAIDAYRRTLELAPEFPEVQQRLPLLQSAESLGKAVPNVPAPKDLPFAAYSTCTLPPSEGSPIMGDAEEVGWSGDSTVHHTKESAVPGADEERKLASDASPMKMKFYEESSGKSPMPRMQYAKSQPESVRDMPVSRGYPAPSEWDRHPYHEEAAISYQSRHHPIRGPVDSRMDRSDPGYFAAGTRSSYPVSNGGMHMAHREMMPPESEHERVRVDKEMQLRRKRDMTNLRRPVSTLRSNQGDLNSMNEYPLERNDVSGPTMRSSMPVSSSREIDEDYDTGAASALMGLAGAAASAYEASNLSRARPEILTSPKTKRPLDSEHMSTDAKRPRPENHIPNGDHESAMDPSRSKNS</sequence>
<feature type="region of interest" description="Disordered" evidence="4">
    <location>
        <begin position="446"/>
        <end position="469"/>
    </location>
</feature>
<proteinExistence type="predicted"/>
<feature type="region of interest" description="Disordered" evidence="4">
    <location>
        <begin position="492"/>
        <end position="513"/>
    </location>
</feature>
<dbReference type="GO" id="GO:0000978">
    <property type="term" value="F:RNA polymerase II cis-regulatory region sequence-specific DNA binding"/>
    <property type="evidence" value="ECO:0007669"/>
    <property type="project" value="TreeGrafter"/>
</dbReference>
<feature type="compositionally biased region" description="Low complexity" evidence="4">
    <location>
        <begin position="660"/>
        <end position="670"/>
    </location>
</feature>
<dbReference type="InterPro" id="IPR051630">
    <property type="entry name" value="Corepressor-Demethylase"/>
</dbReference>
<dbReference type="GO" id="GO:0017053">
    <property type="term" value="C:transcription repressor complex"/>
    <property type="evidence" value="ECO:0007669"/>
    <property type="project" value="TreeGrafter"/>
</dbReference>
<keyword evidence="3" id="KW-0802">TPR repeat</keyword>
<dbReference type="Proteomes" id="UP001214415">
    <property type="component" value="Chromosome 1"/>
</dbReference>
<dbReference type="AlphaFoldDB" id="A0AAF0ECF5"/>